<gene>
    <name evidence="2" type="ORF">Tci_057155</name>
</gene>
<reference evidence="2" key="1">
    <citation type="journal article" date="2019" name="Sci. Rep.">
        <title>Draft genome of Tanacetum cinerariifolium, the natural source of mosquito coil.</title>
        <authorList>
            <person name="Yamashiro T."/>
            <person name="Shiraishi A."/>
            <person name="Satake H."/>
            <person name="Nakayama K."/>
        </authorList>
    </citation>
    <scope>NUCLEOTIDE SEQUENCE</scope>
</reference>
<comment type="caution">
    <text evidence="2">The sequence shown here is derived from an EMBL/GenBank/DDBJ whole genome shotgun (WGS) entry which is preliminary data.</text>
</comment>
<name>A0A6L2NHY7_TANCI</name>
<protein>
    <submittedName>
        <fullName evidence="2">Uncharacterized protein</fullName>
    </submittedName>
</protein>
<proteinExistence type="predicted"/>
<dbReference type="EMBL" id="BKCJ010009053">
    <property type="protein sequence ID" value="GEU85177.1"/>
    <property type="molecule type" value="Genomic_DNA"/>
</dbReference>
<organism evidence="2">
    <name type="scientific">Tanacetum cinerariifolium</name>
    <name type="common">Dalmatian daisy</name>
    <name type="synonym">Chrysanthemum cinerariifolium</name>
    <dbReference type="NCBI Taxonomy" id="118510"/>
    <lineage>
        <taxon>Eukaryota</taxon>
        <taxon>Viridiplantae</taxon>
        <taxon>Streptophyta</taxon>
        <taxon>Embryophyta</taxon>
        <taxon>Tracheophyta</taxon>
        <taxon>Spermatophyta</taxon>
        <taxon>Magnoliopsida</taxon>
        <taxon>eudicotyledons</taxon>
        <taxon>Gunneridae</taxon>
        <taxon>Pentapetalae</taxon>
        <taxon>asterids</taxon>
        <taxon>campanulids</taxon>
        <taxon>Asterales</taxon>
        <taxon>Asteraceae</taxon>
        <taxon>Asteroideae</taxon>
        <taxon>Anthemideae</taxon>
        <taxon>Anthemidinae</taxon>
        <taxon>Tanacetum</taxon>
    </lineage>
</organism>
<sequence>MISSQVGDLSSHTTKYASYALTQKVFANMRREGKGFSRVDTPLFEGMLVPQQVADDVATDDIADVVADDVADVVAEDVVEPTPPSRRCIQTGGIIAEIDADEDVILEEVNAEKDVAVQGRQEESQAQAYHIDLEHADKVLITVAATTITAAPSAARRRKGVVIRELKKTATPSTIVKRKDKKDNAVLRYQALKRKPQIEVLARKNMMVYLKNMAGFKMNLFKGMSYDDIRPIFEKHFNSIVGFLEKSEKELEEKASRALKRKSKSSEQQAIKKKKLDEEVEELKTHLQIVPDDEYDVYTEATPLALKVPIVDYQIHTENNKPYYKVIRAGGTHQLFLSFLGLLRNFDREDLEVLWKIVQKIFASSKLKNFSGIHGLAKVKSWKLLESCGVHIIAFTTTQMILLVERRYPLTRFTLDQMLNNVRLEVEEESEVSLELLRFVRRQHQEGYRPE</sequence>
<feature type="coiled-coil region" evidence="1">
    <location>
        <begin position="248"/>
        <end position="286"/>
    </location>
</feature>
<evidence type="ECO:0000256" key="1">
    <source>
        <dbReference type="SAM" id="Coils"/>
    </source>
</evidence>
<keyword evidence="1" id="KW-0175">Coiled coil</keyword>
<dbReference type="AlphaFoldDB" id="A0A6L2NHY7"/>
<evidence type="ECO:0000313" key="2">
    <source>
        <dbReference type="EMBL" id="GEU85177.1"/>
    </source>
</evidence>
<accession>A0A6L2NHY7</accession>